<organism evidence="1 2">
    <name type="scientific">Actinomadura barringtoniae</name>
    <dbReference type="NCBI Taxonomy" id="1427535"/>
    <lineage>
        <taxon>Bacteria</taxon>
        <taxon>Bacillati</taxon>
        <taxon>Actinomycetota</taxon>
        <taxon>Actinomycetes</taxon>
        <taxon>Streptosporangiales</taxon>
        <taxon>Thermomonosporaceae</taxon>
        <taxon>Actinomadura</taxon>
    </lineage>
</organism>
<proteinExistence type="predicted"/>
<accession>A0A939PHJ4</accession>
<dbReference type="EMBL" id="JAGEOJ010000006">
    <property type="protein sequence ID" value="MBO2448666.1"/>
    <property type="molecule type" value="Genomic_DNA"/>
</dbReference>
<dbReference type="Proteomes" id="UP000669179">
    <property type="component" value="Unassembled WGS sequence"/>
</dbReference>
<sequence>MPAERADLLVGHPLHRQAYLDLVQMIGDLRRVRTPADRYAFQQELLSKILEVENHRAACSRVVKRLCRGKAVPVDSPALHSSGDTNGPEPWELERDVCERVARQLRSIGDGLAWKAFGYDRGPILALSQNAPPGPMANKEGLLAELAFMEQAWKEQGRFVLLHDLTSCLRIGDATEFRALEGSSAYDVFLHEIKTDPSRKSRTQQRRMQLATAALYGEGHLPGDETAQLTPLRTPYKTHLHSLRDAVRLASERGVQGMKIPGGRALFAASLLRCNSLWSGEELPSRIGSAFASTLRRVGITQVGSRVTCNSSDQVGRSPMLAPWTIYPLPSEMCAGLAADTVFFSVTLSSVRLVEALEAAGLSGRWLLADREGILQAGQPVLRVAYNGRRVEMNPSELARLLLEVVDLDTWVQGVKELLIGGDVVGNRPWPYFKNEARVWTGQET</sequence>
<keyword evidence="2" id="KW-1185">Reference proteome</keyword>
<protein>
    <submittedName>
        <fullName evidence="1">Uncharacterized protein</fullName>
    </submittedName>
</protein>
<reference evidence="1" key="1">
    <citation type="submission" date="2021-03" db="EMBL/GenBank/DDBJ databases">
        <authorList>
            <person name="Kanchanasin P."/>
            <person name="Saeng-In P."/>
            <person name="Phongsopitanun W."/>
            <person name="Yuki M."/>
            <person name="Kudo T."/>
            <person name="Ohkuma M."/>
            <person name="Tanasupawat S."/>
        </authorList>
    </citation>
    <scope>NUCLEOTIDE SEQUENCE</scope>
    <source>
        <strain evidence="1">GKU 128</strain>
    </source>
</reference>
<name>A0A939PHJ4_9ACTN</name>
<dbReference type="RefSeq" id="WP_208256328.1">
    <property type="nucleotide sequence ID" value="NZ_JAGEOJ010000006.1"/>
</dbReference>
<evidence type="ECO:0000313" key="1">
    <source>
        <dbReference type="EMBL" id="MBO2448666.1"/>
    </source>
</evidence>
<dbReference type="AlphaFoldDB" id="A0A939PHJ4"/>
<comment type="caution">
    <text evidence="1">The sequence shown here is derived from an EMBL/GenBank/DDBJ whole genome shotgun (WGS) entry which is preliminary data.</text>
</comment>
<gene>
    <name evidence="1" type="ORF">J4573_16310</name>
</gene>
<evidence type="ECO:0000313" key="2">
    <source>
        <dbReference type="Proteomes" id="UP000669179"/>
    </source>
</evidence>